<dbReference type="EMBL" id="LIXH01000027">
    <property type="protein sequence ID" value="KOS32834.1"/>
    <property type="molecule type" value="Genomic_DNA"/>
</dbReference>
<reference evidence="1 2" key="1">
    <citation type="submission" date="2015-08" db="EMBL/GenBank/DDBJ databases">
        <title>Comparative genomics of Helicobacter pylori strains.</title>
        <authorList>
            <person name="Kumar N."/>
            <person name="Albert M.J."/>
            <person name="Al-Akbal H.M."/>
            <person name="Ahmed N."/>
        </authorList>
    </citation>
    <scope>NUCLEOTIDE SEQUENCE [LARGE SCALE GENOMIC DNA]</scope>
    <source>
        <strain evidence="1 2">59</strain>
    </source>
</reference>
<evidence type="ECO:0000313" key="1">
    <source>
        <dbReference type="EMBL" id="KOS32834.1"/>
    </source>
</evidence>
<dbReference type="RefSeq" id="WP_053576219.1">
    <property type="nucleotide sequence ID" value="NZ_LIXH01000027.1"/>
</dbReference>
<dbReference type="AlphaFoldDB" id="A0ABD4B534"/>
<protein>
    <submittedName>
        <fullName evidence="1">TIR domain protein</fullName>
    </submittedName>
</protein>
<proteinExistence type="predicted"/>
<dbReference type="Proteomes" id="UP000037777">
    <property type="component" value="Unassembled WGS sequence"/>
</dbReference>
<organism evidence="1 2">
    <name type="scientific">Helicobacter pylori</name>
    <name type="common">Campylobacter pylori</name>
    <dbReference type="NCBI Taxonomy" id="210"/>
    <lineage>
        <taxon>Bacteria</taxon>
        <taxon>Pseudomonadati</taxon>
        <taxon>Campylobacterota</taxon>
        <taxon>Epsilonproteobacteria</taxon>
        <taxon>Campylobacterales</taxon>
        <taxon>Helicobacteraceae</taxon>
        <taxon>Helicobacter</taxon>
    </lineage>
</organism>
<gene>
    <name evidence="1" type="ORF">AM496_05185</name>
</gene>
<name>A0ABD4B534_HELPX</name>
<comment type="caution">
    <text evidence="1">The sequence shown here is derived from an EMBL/GenBank/DDBJ whole genome shotgun (WGS) entry which is preliminary data.</text>
</comment>
<evidence type="ECO:0000313" key="2">
    <source>
        <dbReference type="Proteomes" id="UP000037777"/>
    </source>
</evidence>
<accession>A0ABD4B534</accession>
<sequence>MKAFVVDLDERENREVLCKFHFDRGGKSKLEYAYYDKQAVSNIHEVANKIKTLIQKSLKNNEHTLLNRNEIKEAFFNPLQERLNKTKVFLSHSHIDMKNNDFLGVKNIKSFLEPSDRSNLIFIDSLFWDYKNDILKEIKKHHIDVSKIEDAFTLILRESLQDMIEKCPYFVFLQSKNSVSNQGLSRNQDLLKITHSAWIYEELKIANTFITGTTLKESRIKAMRVSYDVTNLLRRFKPISLDSLCKKIAFNLITKDSK</sequence>